<organism evidence="2 3">
    <name type="scientific">Tritrichomonas musculus</name>
    <dbReference type="NCBI Taxonomy" id="1915356"/>
    <lineage>
        <taxon>Eukaryota</taxon>
        <taxon>Metamonada</taxon>
        <taxon>Parabasalia</taxon>
        <taxon>Tritrichomonadida</taxon>
        <taxon>Tritrichomonadidae</taxon>
        <taxon>Tritrichomonas</taxon>
    </lineage>
</organism>
<reference evidence="2 3" key="1">
    <citation type="submission" date="2024-04" db="EMBL/GenBank/DDBJ databases">
        <title>Tritrichomonas musculus Genome.</title>
        <authorList>
            <person name="Alves-Ferreira E."/>
            <person name="Grigg M."/>
            <person name="Lorenzi H."/>
            <person name="Galac M."/>
        </authorList>
    </citation>
    <scope>NUCLEOTIDE SEQUENCE [LARGE SCALE GENOMIC DNA]</scope>
    <source>
        <strain evidence="2 3">EAF2021</strain>
    </source>
</reference>
<evidence type="ECO:0000313" key="3">
    <source>
        <dbReference type="Proteomes" id="UP001470230"/>
    </source>
</evidence>
<gene>
    <name evidence="2" type="ORF">M9Y10_044878</name>
</gene>
<feature type="transmembrane region" description="Helical" evidence="1">
    <location>
        <begin position="80"/>
        <end position="103"/>
    </location>
</feature>
<feature type="transmembrane region" description="Helical" evidence="1">
    <location>
        <begin position="155"/>
        <end position="173"/>
    </location>
</feature>
<evidence type="ECO:0000313" key="2">
    <source>
        <dbReference type="EMBL" id="KAK8882237.1"/>
    </source>
</evidence>
<proteinExistence type="predicted"/>
<evidence type="ECO:0008006" key="4">
    <source>
        <dbReference type="Google" id="ProtNLM"/>
    </source>
</evidence>
<name>A0ABR2JTY8_9EUKA</name>
<keyword evidence="1" id="KW-0472">Membrane</keyword>
<accession>A0ABR2JTY8</accession>
<comment type="caution">
    <text evidence="2">The sequence shown here is derived from an EMBL/GenBank/DDBJ whole genome shotgun (WGS) entry which is preliminary data.</text>
</comment>
<feature type="transmembrane region" description="Helical" evidence="1">
    <location>
        <begin position="12"/>
        <end position="33"/>
    </location>
</feature>
<keyword evidence="1" id="KW-1133">Transmembrane helix</keyword>
<keyword evidence="3" id="KW-1185">Reference proteome</keyword>
<feature type="transmembrane region" description="Helical" evidence="1">
    <location>
        <begin position="39"/>
        <end position="68"/>
    </location>
</feature>
<dbReference type="Proteomes" id="UP001470230">
    <property type="component" value="Unassembled WGS sequence"/>
</dbReference>
<dbReference type="EMBL" id="JAPFFF010000009">
    <property type="protein sequence ID" value="KAK8882237.1"/>
    <property type="molecule type" value="Genomic_DNA"/>
</dbReference>
<evidence type="ECO:0000256" key="1">
    <source>
        <dbReference type="SAM" id="Phobius"/>
    </source>
</evidence>
<keyword evidence="1" id="KW-0812">Transmembrane</keyword>
<protein>
    <recommendedName>
        <fullName evidence="4">Transmembrane protein</fullName>
    </recommendedName>
</protein>
<sequence length="179" mass="20562">METGFPKFLIKWLRVFLILIPLAITGYSIYWIILVTQPIFIEACGPGCIALAVLLIVSSFISSIFGFLSFKNIQSFNYQSWIFSTYFISTAAGLLLVMIVLLMTTTESQRVYDQKIGSYYETHNNSITSNYHSSYSSDYQKIVYQYAYGQKSYEAYLIIGFAWIICFVAFFATHENYNS</sequence>